<name>A0A4C1Y101_EUMVA</name>
<comment type="caution">
    <text evidence="1">The sequence shown here is derived from an EMBL/GenBank/DDBJ whole genome shotgun (WGS) entry which is preliminary data.</text>
</comment>
<organism evidence="1 2">
    <name type="scientific">Eumeta variegata</name>
    <name type="common">Bagworm moth</name>
    <name type="synonym">Eumeta japonica</name>
    <dbReference type="NCBI Taxonomy" id="151549"/>
    <lineage>
        <taxon>Eukaryota</taxon>
        <taxon>Metazoa</taxon>
        <taxon>Ecdysozoa</taxon>
        <taxon>Arthropoda</taxon>
        <taxon>Hexapoda</taxon>
        <taxon>Insecta</taxon>
        <taxon>Pterygota</taxon>
        <taxon>Neoptera</taxon>
        <taxon>Endopterygota</taxon>
        <taxon>Lepidoptera</taxon>
        <taxon>Glossata</taxon>
        <taxon>Ditrysia</taxon>
        <taxon>Tineoidea</taxon>
        <taxon>Psychidae</taxon>
        <taxon>Oiketicinae</taxon>
        <taxon>Eumeta</taxon>
    </lineage>
</organism>
<gene>
    <name evidence="1" type="ORF">EVAR_47648_1</name>
</gene>
<reference evidence="1 2" key="1">
    <citation type="journal article" date="2019" name="Commun. Biol.">
        <title>The bagworm genome reveals a unique fibroin gene that provides high tensile strength.</title>
        <authorList>
            <person name="Kono N."/>
            <person name="Nakamura H."/>
            <person name="Ohtoshi R."/>
            <person name="Tomita M."/>
            <person name="Numata K."/>
            <person name="Arakawa K."/>
        </authorList>
    </citation>
    <scope>NUCLEOTIDE SEQUENCE [LARGE SCALE GENOMIC DNA]</scope>
</reference>
<sequence length="221" mass="24070">MTLGSRIDVEYSLLPIPRPRPRACTGATRGRRRRAGGGGRARAAALVHNSQASGAFEYFSGAPINSARRPAKLGARRCRLVPRHYLRARAPGSSPPPRLAAFGAGASAATDGSRIGASKQTNRHEGEPLFITFSRGKRAREPPGSKWSSSPINTRINSALSAAWIKTGFLRERELMEGEWTTGTLTRWTKCHNGSCYFTFRHFMSPADLAYFRAVAKLATA</sequence>
<keyword evidence="2" id="KW-1185">Reference proteome</keyword>
<protein>
    <submittedName>
        <fullName evidence="1">Uncharacterized protein</fullName>
    </submittedName>
</protein>
<dbReference type="EMBL" id="BGZK01001019">
    <property type="protein sequence ID" value="GBP68644.1"/>
    <property type="molecule type" value="Genomic_DNA"/>
</dbReference>
<evidence type="ECO:0000313" key="1">
    <source>
        <dbReference type="EMBL" id="GBP68644.1"/>
    </source>
</evidence>
<dbReference type="Proteomes" id="UP000299102">
    <property type="component" value="Unassembled WGS sequence"/>
</dbReference>
<accession>A0A4C1Y101</accession>
<dbReference type="AlphaFoldDB" id="A0A4C1Y101"/>
<evidence type="ECO:0000313" key="2">
    <source>
        <dbReference type="Proteomes" id="UP000299102"/>
    </source>
</evidence>
<proteinExistence type="predicted"/>